<sequence length="39" mass="4383">MGIWGDQPLAPLSVSIFVHSLPMMRTKGLEPSHLYDTRT</sequence>
<proteinExistence type="predicted"/>
<accession>A0A6J7ZSB0</accession>
<evidence type="ECO:0000313" key="1">
    <source>
        <dbReference type="EMBL" id="CAC5345847.1"/>
    </source>
</evidence>
<keyword evidence="2" id="KW-1185">Reference proteome</keyword>
<organism evidence="1 2">
    <name type="scientific">Planktothrix rubescens CCAP 1459/22</name>
    <dbReference type="NCBI Taxonomy" id="329571"/>
    <lineage>
        <taxon>Bacteria</taxon>
        <taxon>Bacillati</taxon>
        <taxon>Cyanobacteriota</taxon>
        <taxon>Cyanophyceae</taxon>
        <taxon>Oscillatoriophycideae</taxon>
        <taxon>Oscillatoriales</taxon>
        <taxon>Microcoleaceae</taxon>
        <taxon>Planktothrix</taxon>
    </lineage>
</organism>
<comment type="caution">
    <text evidence="1">The sequence shown here is derived from an EMBL/GenBank/DDBJ whole genome shotgun (WGS) entry which is preliminary data.</text>
</comment>
<reference evidence="1" key="1">
    <citation type="submission" date="2020-05" db="EMBL/GenBank/DDBJ databases">
        <authorList>
            <consortium name="Genoscope - CEA"/>
            <person name="William W."/>
        </authorList>
    </citation>
    <scope>NUCLEOTIDE SEQUENCE [LARGE SCALE GENOMIC DNA]</scope>
    <source>
        <strain evidence="1">PCC 7821</strain>
    </source>
</reference>
<dbReference type="EMBL" id="CZCZ02000017">
    <property type="protein sequence ID" value="CAC5345847.1"/>
    <property type="molecule type" value="Genomic_DNA"/>
</dbReference>
<gene>
    <name evidence="1" type="ORF">PLAN_70424</name>
</gene>
<dbReference type="AlphaFoldDB" id="A0A6J7ZSB0"/>
<name>A0A6J7ZSB0_PLARU</name>
<evidence type="ECO:0000313" key="2">
    <source>
        <dbReference type="Proteomes" id="UP000196521"/>
    </source>
</evidence>
<dbReference type="Proteomes" id="UP000196521">
    <property type="component" value="Unassembled WGS sequence"/>
</dbReference>
<protein>
    <submittedName>
        <fullName evidence="1">Uncharacterized protein</fullName>
    </submittedName>
</protein>